<evidence type="ECO:0000313" key="3">
    <source>
        <dbReference type="WBParaSite" id="jg6218"/>
    </source>
</evidence>
<name>A0A915EID6_9BILA</name>
<feature type="compositionally biased region" description="Polar residues" evidence="1">
    <location>
        <begin position="13"/>
        <end position="23"/>
    </location>
</feature>
<feature type="region of interest" description="Disordered" evidence="1">
    <location>
        <begin position="1"/>
        <end position="35"/>
    </location>
</feature>
<accession>A0A915EID6</accession>
<feature type="compositionally biased region" description="Low complexity" evidence="1">
    <location>
        <begin position="1"/>
        <end position="12"/>
    </location>
</feature>
<reference evidence="3" key="1">
    <citation type="submission" date="2022-11" db="UniProtKB">
        <authorList>
            <consortium name="WormBaseParasite"/>
        </authorList>
    </citation>
    <scope>IDENTIFICATION</scope>
</reference>
<evidence type="ECO:0000256" key="1">
    <source>
        <dbReference type="SAM" id="MobiDB-lite"/>
    </source>
</evidence>
<evidence type="ECO:0000313" key="2">
    <source>
        <dbReference type="Proteomes" id="UP000887574"/>
    </source>
</evidence>
<dbReference type="WBParaSite" id="jg6218">
    <property type="protein sequence ID" value="jg6218"/>
    <property type="gene ID" value="jg6218"/>
</dbReference>
<keyword evidence="2" id="KW-1185">Reference proteome</keyword>
<dbReference type="AlphaFoldDB" id="A0A915EID6"/>
<organism evidence="2 3">
    <name type="scientific">Ditylenchus dipsaci</name>
    <dbReference type="NCBI Taxonomy" id="166011"/>
    <lineage>
        <taxon>Eukaryota</taxon>
        <taxon>Metazoa</taxon>
        <taxon>Ecdysozoa</taxon>
        <taxon>Nematoda</taxon>
        <taxon>Chromadorea</taxon>
        <taxon>Rhabditida</taxon>
        <taxon>Tylenchina</taxon>
        <taxon>Tylenchomorpha</taxon>
        <taxon>Sphaerularioidea</taxon>
        <taxon>Anguinidae</taxon>
        <taxon>Anguininae</taxon>
        <taxon>Ditylenchus</taxon>
    </lineage>
</organism>
<proteinExistence type="predicted"/>
<dbReference type="Proteomes" id="UP000887574">
    <property type="component" value="Unplaced"/>
</dbReference>
<sequence length="76" mass="8524">MFSIIGSSSESSVFQHTGGSLSKPNVFGEQEKPNMDKTNAKNERLEIVLARGKQTLHEVVTLQLAICIVFWFECCY</sequence>
<protein>
    <submittedName>
        <fullName evidence="3">Uncharacterized protein</fullName>
    </submittedName>
</protein>